<feature type="binding site" evidence="12">
    <location>
        <position position="965"/>
    </location>
    <ligand>
        <name>Zn(2+)</name>
        <dbReference type="ChEBI" id="CHEBI:29105"/>
    </ligand>
</feature>
<dbReference type="PANTHER" id="PTHR42765:SF1">
    <property type="entry name" value="ISOLEUCINE--TRNA LIGASE, MITOCHONDRIAL"/>
    <property type="match status" value="1"/>
</dbReference>
<dbReference type="PROSITE" id="PS00178">
    <property type="entry name" value="AA_TRNA_LIGASE_I"/>
    <property type="match status" value="1"/>
</dbReference>
<keyword evidence="6 12" id="KW-0862">Zinc</keyword>
<comment type="catalytic activity">
    <reaction evidence="11 12">
        <text>tRNA(Ile) + L-isoleucine + ATP = L-isoleucyl-tRNA(Ile) + AMP + diphosphate</text>
        <dbReference type="Rhea" id="RHEA:11060"/>
        <dbReference type="Rhea" id="RHEA-COMP:9666"/>
        <dbReference type="Rhea" id="RHEA-COMP:9695"/>
        <dbReference type="ChEBI" id="CHEBI:30616"/>
        <dbReference type="ChEBI" id="CHEBI:33019"/>
        <dbReference type="ChEBI" id="CHEBI:58045"/>
        <dbReference type="ChEBI" id="CHEBI:78442"/>
        <dbReference type="ChEBI" id="CHEBI:78528"/>
        <dbReference type="ChEBI" id="CHEBI:456215"/>
        <dbReference type="EC" id="6.1.1.5"/>
    </reaction>
</comment>
<keyword evidence="9 12" id="KW-0030">Aminoacyl-tRNA synthetase</keyword>
<dbReference type="AlphaFoldDB" id="A0A511XDD7"/>
<evidence type="ECO:0000256" key="5">
    <source>
        <dbReference type="ARBA" id="ARBA00022741"/>
    </source>
</evidence>
<comment type="domain">
    <text evidence="12">IleRS has two distinct active sites: one for aminoacylation and one for editing. The misactivated valine is translocated from the active site to the editing site, which sterically excludes the correctly activated isoleucine. The single editing site contains two valyl binding pockets, one specific for each substrate (Val-AMP or Val-tRNA(Ile)).</text>
</comment>
<feature type="binding site" evidence="12">
    <location>
        <position position="948"/>
    </location>
    <ligand>
        <name>Zn(2+)</name>
        <dbReference type="ChEBI" id="CHEBI:29105"/>
    </ligand>
</feature>
<feature type="domain" description="Aminoacyl-tRNA synthetase class Ia" evidence="14">
    <location>
        <begin position="51"/>
        <end position="684"/>
    </location>
</feature>
<gene>
    <name evidence="12 17" type="primary">ileS</name>
    <name evidence="17" type="ORF">ANI02nite_27850</name>
</gene>
<evidence type="ECO:0000256" key="11">
    <source>
        <dbReference type="ARBA" id="ARBA00048359"/>
    </source>
</evidence>
<keyword evidence="18" id="KW-1185">Reference proteome</keyword>
<comment type="function">
    <text evidence="10 12">Catalyzes the attachment of isoleucine to tRNA(Ile). As IleRS can inadvertently accommodate and process structurally similar amino acids such as valine, to avoid such errors it has two additional distinct tRNA(Ile)-dependent editing activities. One activity is designated as 'pretransfer' editing and involves the hydrolysis of activated Val-AMP. The other activity is designated 'posttransfer' editing and involves deacylation of mischarged Val-tRNA(Ile).</text>
</comment>
<evidence type="ECO:0000256" key="2">
    <source>
        <dbReference type="ARBA" id="ARBA00022490"/>
    </source>
</evidence>
<dbReference type="Pfam" id="PF08264">
    <property type="entry name" value="Anticodon_1"/>
    <property type="match status" value="1"/>
</dbReference>
<comment type="similarity">
    <text evidence="1 12">Belongs to the class-I aminoacyl-tRNA synthetase family. IleS type 1 subfamily.</text>
</comment>
<feature type="short sequence motif" description="'KMSKS' region" evidence="12">
    <location>
        <begin position="646"/>
        <end position="650"/>
    </location>
</feature>
<feature type="binding site" evidence="12">
    <location>
        <position position="968"/>
    </location>
    <ligand>
        <name>Zn(2+)</name>
        <dbReference type="ChEBI" id="CHEBI:29105"/>
    </ligand>
</feature>
<dbReference type="EMBL" id="BJYF01000022">
    <property type="protein sequence ID" value="GEN60901.1"/>
    <property type="molecule type" value="Genomic_DNA"/>
</dbReference>
<dbReference type="Pfam" id="PF06827">
    <property type="entry name" value="zf-FPG_IleRS"/>
    <property type="match status" value="1"/>
</dbReference>
<dbReference type="GO" id="GO:0002161">
    <property type="term" value="F:aminoacyl-tRNA deacylase activity"/>
    <property type="evidence" value="ECO:0007669"/>
    <property type="project" value="InterPro"/>
</dbReference>
<comment type="subunit">
    <text evidence="12">Monomer.</text>
</comment>
<evidence type="ECO:0000256" key="9">
    <source>
        <dbReference type="ARBA" id="ARBA00023146"/>
    </source>
</evidence>
<evidence type="ECO:0000256" key="7">
    <source>
        <dbReference type="ARBA" id="ARBA00022840"/>
    </source>
</evidence>
<sequence>MAQTMTESRDKKPDAARPNGNAAPDIYRETVFLPVTSFPMRGNLPTREPDLLARWDALELDRKIADAAKGRPVFTLHDGPPYANGHLHIGHALNKILKDVINRSHRMSGYAVHYVPGWDCHGLPIEWKIEEEYRKAKKDKDAVPVLQFRAECREWAGRWLDVQMAEFKRLGVQAEWARRYATMDFSSEAAIVGEIGQFLLNGGLYRGLRPVMWSPVEKTALADAEIEYHDHTSTTIFVAFPFIKDPTAAGALDGVSAVIWTTTPWTIPANRAIAYGPEITYVVLRVDETTPEAKLEAGAKILVAEELVSSVCSAAGILTHHILYTLPGEALAGAQCAHPLRGDGYDFDVPLLPGDFVTTDAGTGLVHMAPSHGEDDFIVSVAHGIEVPELVMDDGRYAPHTPLFAGGHVFKAADPVCEALSAAMERANQAVDAPAGLVARGTLVHSYPHSWRSRTPVIYRATPQWFIRMDGEGELRVSALKALEDVTFVPEQSRNRLTSMVESRPDWCISRQRAWGVPIAVFVEKATGQVLRDPEVMQRIVVAFRAEGADAWYKDEPKRFLGNAYNADDYEQVFDIVDVWFESGSTHSFVLGSDELQFPADLYLEGSDQHRGWFQSSLLESVGTRGISPFKALVTNGFVLDEHGRKMSKSLGNVVAPQDVNDTLGADILRLWVMNSDTNEDLRIGKEILKQQGELYRRLRNTLRWLLGALEGFSDAETVPYAELPELERWVLHRLTELGGLIARAVETHEWVGVYPALHGFCTTDLSAFYFDVRKDALYCDAIDSHRRRATRTVLDILHRCLATWLAPVLVFTADDAWTARFGEQTSVHLEQFPDLPGEWHNPELGERWVTLRAVRRVITTEIEEARRSGLVGSSLQAQVELPLSEAEAGAFAGVDWSDLAIVSHTEVSVVPGAASVYLAPLTADIDAGAPHGPPLVTPAVGEKCARCWRVLPEVGKTAAHPTLCFRCASVVEGRTGACQ</sequence>
<dbReference type="InterPro" id="IPR002301">
    <property type="entry name" value="Ile-tRNA-ligase"/>
</dbReference>
<dbReference type="Proteomes" id="UP000321635">
    <property type="component" value="Unassembled WGS sequence"/>
</dbReference>
<evidence type="ECO:0000256" key="13">
    <source>
        <dbReference type="SAM" id="MobiDB-lite"/>
    </source>
</evidence>
<feature type="binding site" evidence="12">
    <location>
        <position position="605"/>
    </location>
    <ligand>
        <name>L-isoleucyl-5'-AMP</name>
        <dbReference type="ChEBI" id="CHEBI:178002"/>
    </ligand>
</feature>
<dbReference type="InterPro" id="IPR013155">
    <property type="entry name" value="M/V/L/I-tRNA-synth_anticd-bd"/>
</dbReference>
<dbReference type="GO" id="GO:0000049">
    <property type="term" value="F:tRNA binding"/>
    <property type="evidence" value="ECO:0007669"/>
    <property type="project" value="InterPro"/>
</dbReference>
<dbReference type="InterPro" id="IPR033708">
    <property type="entry name" value="Anticodon_Ile_BEm"/>
</dbReference>
<feature type="binding site" evidence="12">
    <location>
        <position position="649"/>
    </location>
    <ligand>
        <name>ATP</name>
        <dbReference type="ChEBI" id="CHEBI:30616"/>
    </ligand>
</feature>
<feature type="binding site" evidence="12">
    <location>
        <position position="945"/>
    </location>
    <ligand>
        <name>Zn(2+)</name>
        <dbReference type="ChEBI" id="CHEBI:29105"/>
    </ligand>
</feature>
<dbReference type="SUPFAM" id="SSF52374">
    <property type="entry name" value="Nucleotidylyl transferase"/>
    <property type="match status" value="1"/>
</dbReference>
<dbReference type="InterPro" id="IPR009080">
    <property type="entry name" value="tRNAsynth_Ia_anticodon-bd"/>
</dbReference>
<evidence type="ECO:0000256" key="1">
    <source>
        <dbReference type="ARBA" id="ARBA00006887"/>
    </source>
</evidence>
<evidence type="ECO:0000259" key="15">
    <source>
        <dbReference type="Pfam" id="PF06827"/>
    </source>
</evidence>
<evidence type="ECO:0000313" key="18">
    <source>
        <dbReference type="Proteomes" id="UP000321635"/>
    </source>
</evidence>
<dbReference type="PRINTS" id="PR00984">
    <property type="entry name" value="TRNASYNTHILE"/>
</dbReference>
<evidence type="ECO:0000256" key="6">
    <source>
        <dbReference type="ARBA" id="ARBA00022833"/>
    </source>
</evidence>
<dbReference type="GO" id="GO:0005829">
    <property type="term" value="C:cytosol"/>
    <property type="evidence" value="ECO:0007669"/>
    <property type="project" value="TreeGrafter"/>
</dbReference>
<dbReference type="Gene3D" id="3.40.50.620">
    <property type="entry name" value="HUPs"/>
    <property type="match status" value="2"/>
</dbReference>
<evidence type="ECO:0000259" key="16">
    <source>
        <dbReference type="Pfam" id="PF08264"/>
    </source>
</evidence>
<dbReference type="Gene3D" id="1.10.10.830">
    <property type="entry name" value="Ile-tRNA synthetase CP2 domain-like"/>
    <property type="match status" value="1"/>
</dbReference>
<dbReference type="GO" id="GO:0006428">
    <property type="term" value="P:isoleucyl-tRNA aminoacylation"/>
    <property type="evidence" value="ECO:0007669"/>
    <property type="project" value="UniProtKB-UniRule"/>
</dbReference>
<reference evidence="17 18" key="1">
    <citation type="submission" date="2019-07" db="EMBL/GenBank/DDBJ databases">
        <title>Whole genome shotgun sequence of Acetobacter nitrogenifigens NBRC 105050.</title>
        <authorList>
            <person name="Hosoyama A."/>
            <person name="Uohara A."/>
            <person name="Ohji S."/>
            <person name="Ichikawa N."/>
        </authorList>
    </citation>
    <scope>NUCLEOTIDE SEQUENCE [LARGE SCALE GENOMIC DNA]</scope>
    <source>
        <strain evidence="17 18">NBRC 105050</strain>
    </source>
</reference>
<dbReference type="EC" id="6.1.1.5" evidence="12"/>
<evidence type="ECO:0000259" key="14">
    <source>
        <dbReference type="Pfam" id="PF00133"/>
    </source>
</evidence>
<proteinExistence type="inferred from homology"/>
<feature type="short sequence motif" description="'HIGH' region" evidence="12">
    <location>
        <begin position="81"/>
        <end position="91"/>
    </location>
</feature>
<dbReference type="GO" id="GO:0004822">
    <property type="term" value="F:isoleucine-tRNA ligase activity"/>
    <property type="evidence" value="ECO:0007669"/>
    <property type="project" value="UniProtKB-UniRule"/>
</dbReference>
<dbReference type="PANTHER" id="PTHR42765">
    <property type="entry name" value="SOLEUCYL-TRNA SYNTHETASE"/>
    <property type="match status" value="1"/>
</dbReference>
<comment type="subcellular location">
    <subcellularLocation>
        <location evidence="12">Cytoplasm</location>
    </subcellularLocation>
</comment>
<keyword evidence="4 12" id="KW-0479">Metal-binding</keyword>
<keyword evidence="8 12" id="KW-0648">Protein biosynthesis</keyword>
<dbReference type="InterPro" id="IPR023585">
    <property type="entry name" value="Ile-tRNA-ligase_type1"/>
</dbReference>
<dbReference type="GO" id="GO:0005524">
    <property type="term" value="F:ATP binding"/>
    <property type="evidence" value="ECO:0007669"/>
    <property type="project" value="UniProtKB-UniRule"/>
</dbReference>
<evidence type="ECO:0000256" key="12">
    <source>
        <dbReference type="HAMAP-Rule" id="MF_02002"/>
    </source>
</evidence>
<feature type="region of interest" description="Disordered" evidence="13">
    <location>
        <begin position="1"/>
        <end position="22"/>
    </location>
</feature>
<dbReference type="Pfam" id="PF00133">
    <property type="entry name" value="tRNA-synt_1"/>
    <property type="match status" value="1"/>
</dbReference>
<dbReference type="InterPro" id="IPR014729">
    <property type="entry name" value="Rossmann-like_a/b/a_fold"/>
</dbReference>
<feature type="domain" description="Methionyl/Valyl/Leucyl/Isoleucyl-tRNA synthetase anticodon-binding" evidence="16">
    <location>
        <begin position="728"/>
        <end position="881"/>
    </location>
</feature>
<dbReference type="InterPro" id="IPR002300">
    <property type="entry name" value="aa-tRNA-synth_Ia"/>
</dbReference>
<dbReference type="SUPFAM" id="SSF50677">
    <property type="entry name" value="ValRS/IleRS/LeuRS editing domain"/>
    <property type="match status" value="1"/>
</dbReference>
<keyword evidence="5 12" id="KW-0547">Nucleotide-binding</keyword>
<dbReference type="Gene3D" id="1.10.730.20">
    <property type="match status" value="1"/>
</dbReference>
<dbReference type="Gene3D" id="3.90.740.10">
    <property type="entry name" value="Valyl/Leucyl/Isoleucyl-tRNA synthetase, editing domain"/>
    <property type="match status" value="1"/>
</dbReference>
<protein>
    <recommendedName>
        <fullName evidence="12">Isoleucine--tRNA ligase</fullName>
        <ecNumber evidence="12">6.1.1.5</ecNumber>
    </recommendedName>
    <alternativeName>
        <fullName evidence="12">Isoleucyl-tRNA synthetase</fullName>
        <shortName evidence="12">IleRS</shortName>
    </alternativeName>
</protein>
<dbReference type="GO" id="GO:0008270">
    <property type="term" value="F:zinc ion binding"/>
    <property type="evidence" value="ECO:0007669"/>
    <property type="project" value="UniProtKB-UniRule"/>
</dbReference>
<evidence type="ECO:0000256" key="3">
    <source>
        <dbReference type="ARBA" id="ARBA00022598"/>
    </source>
</evidence>
<dbReference type="InterPro" id="IPR001412">
    <property type="entry name" value="aa-tRNA-synth_I_CS"/>
</dbReference>
<comment type="caution">
    <text evidence="17">The sequence shown here is derived from an EMBL/GenBank/DDBJ whole genome shotgun (WGS) entry which is preliminary data.</text>
</comment>
<dbReference type="InterPro" id="IPR010663">
    <property type="entry name" value="Znf_FPG/IleRS"/>
</dbReference>
<dbReference type="SUPFAM" id="SSF47323">
    <property type="entry name" value="Anticodon-binding domain of a subclass of class I aminoacyl-tRNA synthetases"/>
    <property type="match status" value="1"/>
</dbReference>
<keyword evidence="3 12" id="KW-0436">Ligase</keyword>
<dbReference type="InterPro" id="IPR009008">
    <property type="entry name" value="Val/Leu/Ile-tRNA-synth_edit"/>
</dbReference>
<dbReference type="InterPro" id="IPR050081">
    <property type="entry name" value="Ile-tRNA_ligase"/>
</dbReference>
<dbReference type="NCBIfam" id="TIGR00392">
    <property type="entry name" value="ileS"/>
    <property type="match status" value="1"/>
</dbReference>
<accession>A0A511XDD7</accession>
<evidence type="ECO:0000313" key="17">
    <source>
        <dbReference type="EMBL" id="GEN60901.1"/>
    </source>
</evidence>
<dbReference type="CDD" id="cd07960">
    <property type="entry name" value="Anticodon_Ia_Ile_BEm"/>
    <property type="match status" value="1"/>
</dbReference>
<keyword evidence="2 12" id="KW-0963">Cytoplasm</keyword>
<name>A0A511XDD7_9PROT</name>
<comment type="cofactor">
    <cofactor evidence="12">
        <name>Zn(2+)</name>
        <dbReference type="ChEBI" id="CHEBI:29105"/>
    </cofactor>
    <text evidence="12">Binds 1 zinc ion per subunit.</text>
</comment>
<keyword evidence="7 12" id="KW-0067">ATP-binding</keyword>
<dbReference type="STRING" id="1120919.GCA_000429165_02939"/>
<feature type="domain" description="Zinc finger FPG/IleRS-type" evidence="15">
    <location>
        <begin position="942"/>
        <end position="971"/>
    </location>
</feature>
<evidence type="ECO:0000256" key="8">
    <source>
        <dbReference type="ARBA" id="ARBA00022917"/>
    </source>
</evidence>
<dbReference type="HAMAP" id="MF_02002">
    <property type="entry name" value="Ile_tRNA_synth_type1"/>
    <property type="match status" value="1"/>
</dbReference>
<organism evidence="17 18">
    <name type="scientific">Acetobacter nitrogenifigens DSM 23921 = NBRC 105050</name>
    <dbReference type="NCBI Taxonomy" id="1120919"/>
    <lineage>
        <taxon>Bacteria</taxon>
        <taxon>Pseudomonadati</taxon>
        <taxon>Pseudomonadota</taxon>
        <taxon>Alphaproteobacteria</taxon>
        <taxon>Acetobacterales</taxon>
        <taxon>Acetobacteraceae</taxon>
        <taxon>Acetobacter</taxon>
    </lineage>
</organism>
<evidence type="ECO:0000256" key="4">
    <source>
        <dbReference type="ARBA" id="ARBA00022723"/>
    </source>
</evidence>
<evidence type="ECO:0000256" key="10">
    <source>
        <dbReference type="ARBA" id="ARBA00025217"/>
    </source>
</evidence>